<sequence length="110" mass="11933">MPNTWSRGEPLTPYDPELSKPLRKMNNQGVRDNPLIKDPEEQVNNENAQVHGDNLLGDTLKVDPRTVNVGPKLGFDMSTTKGAEIIDGRAIDGAPNVDPVSFGKSDPPVS</sequence>
<reference evidence="2" key="2">
    <citation type="submission" date="2015-06" db="UniProtKB">
        <authorList>
            <consortium name="EnsemblPlants"/>
        </authorList>
    </citation>
    <scope>IDENTIFICATION</scope>
    <source>
        <strain evidence="2">DM1-3 516 R44</strain>
    </source>
</reference>
<feature type="region of interest" description="Disordered" evidence="1">
    <location>
        <begin position="1"/>
        <end position="37"/>
    </location>
</feature>
<dbReference type="AlphaFoldDB" id="M1DEI5"/>
<evidence type="ECO:0000313" key="2">
    <source>
        <dbReference type="EnsemblPlants" id="PGSC0003DMT400087769"/>
    </source>
</evidence>
<proteinExistence type="predicted"/>
<organism evidence="2 3">
    <name type="scientific">Solanum tuberosum</name>
    <name type="common">Potato</name>
    <dbReference type="NCBI Taxonomy" id="4113"/>
    <lineage>
        <taxon>Eukaryota</taxon>
        <taxon>Viridiplantae</taxon>
        <taxon>Streptophyta</taxon>
        <taxon>Embryophyta</taxon>
        <taxon>Tracheophyta</taxon>
        <taxon>Spermatophyta</taxon>
        <taxon>Magnoliopsida</taxon>
        <taxon>eudicotyledons</taxon>
        <taxon>Gunneridae</taxon>
        <taxon>Pentapetalae</taxon>
        <taxon>asterids</taxon>
        <taxon>lamiids</taxon>
        <taxon>Solanales</taxon>
        <taxon>Solanaceae</taxon>
        <taxon>Solanoideae</taxon>
        <taxon>Solaneae</taxon>
        <taxon>Solanum</taxon>
    </lineage>
</organism>
<reference evidence="3" key="1">
    <citation type="journal article" date="2011" name="Nature">
        <title>Genome sequence and analysis of the tuber crop potato.</title>
        <authorList>
            <consortium name="The Potato Genome Sequencing Consortium"/>
        </authorList>
    </citation>
    <scope>NUCLEOTIDE SEQUENCE [LARGE SCALE GENOMIC DNA]</scope>
    <source>
        <strain evidence="3">cv. DM1-3 516 R44</strain>
    </source>
</reference>
<dbReference type="Proteomes" id="UP000011115">
    <property type="component" value="Unassembled WGS sequence"/>
</dbReference>
<protein>
    <submittedName>
        <fullName evidence="2">Uncharacterized protein</fullName>
    </submittedName>
</protein>
<accession>M1DEI5</accession>
<keyword evidence="3" id="KW-1185">Reference proteome</keyword>
<evidence type="ECO:0000313" key="3">
    <source>
        <dbReference type="Proteomes" id="UP000011115"/>
    </source>
</evidence>
<feature type="region of interest" description="Disordered" evidence="1">
    <location>
        <begin position="90"/>
        <end position="110"/>
    </location>
</feature>
<dbReference type="HOGENOM" id="CLU_2175541_0_0_1"/>
<name>M1DEI5_SOLTU</name>
<dbReference type="EnsemblPlants" id="PGSC0003DMT400087769">
    <property type="protein sequence ID" value="PGSC0003DMT400087769"/>
    <property type="gene ID" value="PGSC0003DMG400037340"/>
</dbReference>
<dbReference type="Gramene" id="PGSC0003DMT400087769">
    <property type="protein sequence ID" value="PGSC0003DMT400087769"/>
    <property type="gene ID" value="PGSC0003DMG400037340"/>
</dbReference>
<evidence type="ECO:0000256" key="1">
    <source>
        <dbReference type="SAM" id="MobiDB-lite"/>
    </source>
</evidence>
<dbReference type="PaxDb" id="4113-PGSC0003DMT400087769"/>
<dbReference type="InParanoid" id="M1DEI5"/>